<comment type="caution">
    <text evidence="5">The sequence shown here is derived from an EMBL/GenBank/DDBJ whole genome shotgun (WGS) entry which is preliminary data.</text>
</comment>
<protein>
    <recommendedName>
        <fullName evidence="3">Carboxylic ester hydrolase</fullName>
        <ecNumber evidence="3">3.1.1.-</ecNumber>
    </recommendedName>
</protein>
<dbReference type="InterPro" id="IPR050309">
    <property type="entry name" value="Type-B_Carboxylest/Lipase"/>
</dbReference>
<dbReference type="InterPro" id="IPR029058">
    <property type="entry name" value="AB_hydrolase_fold"/>
</dbReference>
<evidence type="ECO:0000313" key="5">
    <source>
        <dbReference type="EMBL" id="RSH85015.1"/>
    </source>
</evidence>
<evidence type="ECO:0000259" key="4">
    <source>
        <dbReference type="Pfam" id="PF00135"/>
    </source>
</evidence>
<dbReference type="GeneID" id="39591143"/>
<keyword evidence="6" id="KW-1185">Reference proteome</keyword>
<reference evidence="5 6" key="1">
    <citation type="submission" date="2018-11" db="EMBL/GenBank/DDBJ databases">
        <title>Genome sequence of Apiotrichum porosum DSM 27194.</title>
        <authorList>
            <person name="Aliyu H."/>
            <person name="Gorte O."/>
            <person name="Ochsenreither K."/>
        </authorList>
    </citation>
    <scope>NUCLEOTIDE SEQUENCE [LARGE SCALE GENOMIC DNA]</scope>
    <source>
        <strain evidence="5 6">DSM 27194</strain>
    </source>
</reference>
<sequence length="539" mass="57383">MILPHLSLLLTTAIGTALAGSSNSGNAAQSVLSTLGPVVDLGYTTVVGNASSNSVNFFGGIPYVKPPLGDLRWRAPVRLDETTKNGANKPELDARWFGPLCIQQPAIVGVGDEAGATASSNLPVIVYIHGGGNYYNSAQGFPMAHWVEATGGQLVAVSIQYRLGLLGFLASSKLMANGVANAGLLDQRAALEWIQRHIGAFGGDPKHVTISGESSGGGSVLNHLVWKDGGDSSPPFSAASIGNDPFGTADVYEQCFNNVTTFTGCDRSTDVMACLRNTPARVLVQAVNHRPQPLCKYLPIVDGVNILDFPSVSLTKGHFSKMPVLAGHVNNEGTTFVGSPTSVTNTAQLYTALTSSRFKWLSNATFERGLALYNQSEFTSFYDMAQTLTGQTEFSCWDWYLANRTAAAGQRAYTYRWNTPDPVQLAAASYKGVVHTSDLYFLFQGTNSGVSASNAQNTFVPFNSTESLLASEAVAYWTSFARSYDPTAHKLATSPDWPALNVASGGAQRMVPWQGGANGTASYVEEIPQAEIDRCLCGQ</sequence>
<dbReference type="RefSeq" id="XP_028478463.1">
    <property type="nucleotide sequence ID" value="XM_028622011.1"/>
</dbReference>
<evidence type="ECO:0000256" key="3">
    <source>
        <dbReference type="RuleBase" id="RU361235"/>
    </source>
</evidence>
<dbReference type="InterPro" id="IPR019826">
    <property type="entry name" value="Carboxylesterase_B_AS"/>
</dbReference>
<dbReference type="Pfam" id="PF00135">
    <property type="entry name" value="COesterase"/>
    <property type="match status" value="1"/>
</dbReference>
<dbReference type="Proteomes" id="UP000279236">
    <property type="component" value="Unassembled WGS sequence"/>
</dbReference>
<keyword evidence="3" id="KW-0732">Signal</keyword>
<feature type="signal peptide" evidence="3">
    <location>
        <begin position="1"/>
        <end position="19"/>
    </location>
</feature>
<dbReference type="STRING" id="105984.A0A427Y208"/>
<name>A0A427Y208_9TREE</name>
<evidence type="ECO:0000313" key="6">
    <source>
        <dbReference type="Proteomes" id="UP000279236"/>
    </source>
</evidence>
<dbReference type="InterPro" id="IPR002018">
    <property type="entry name" value="CarbesteraseB"/>
</dbReference>
<dbReference type="PANTHER" id="PTHR11559">
    <property type="entry name" value="CARBOXYLESTERASE"/>
    <property type="match status" value="1"/>
</dbReference>
<evidence type="ECO:0000256" key="2">
    <source>
        <dbReference type="ARBA" id="ARBA00022801"/>
    </source>
</evidence>
<dbReference type="EMBL" id="RSCE01000003">
    <property type="protein sequence ID" value="RSH85015.1"/>
    <property type="molecule type" value="Genomic_DNA"/>
</dbReference>
<proteinExistence type="inferred from homology"/>
<dbReference type="SUPFAM" id="SSF53474">
    <property type="entry name" value="alpha/beta-Hydrolases"/>
    <property type="match status" value="1"/>
</dbReference>
<feature type="domain" description="Carboxylesterase type B" evidence="4">
    <location>
        <begin position="37"/>
        <end position="501"/>
    </location>
</feature>
<comment type="similarity">
    <text evidence="1 3">Belongs to the type-B carboxylesterase/lipase family.</text>
</comment>
<organism evidence="5 6">
    <name type="scientific">Apiotrichum porosum</name>
    <dbReference type="NCBI Taxonomy" id="105984"/>
    <lineage>
        <taxon>Eukaryota</taxon>
        <taxon>Fungi</taxon>
        <taxon>Dikarya</taxon>
        <taxon>Basidiomycota</taxon>
        <taxon>Agaricomycotina</taxon>
        <taxon>Tremellomycetes</taxon>
        <taxon>Trichosporonales</taxon>
        <taxon>Trichosporonaceae</taxon>
        <taxon>Apiotrichum</taxon>
    </lineage>
</organism>
<dbReference type="Gene3D" id="3.40.50.1820">
    <property type="entry name" value="alpha/beta hydrolase"/>
    <property type="match status" value="1"/>
</dbReference>
<dbReference type="GO" id="GO:0016787">
    <property type="term" value="F:hydrolase activity"/>
    <property type="evidence" value="ECO:0007669"/>
    <property type="project" value="UniProtKB-KW"/>
</dbReference>
<keyword evidence="2 3" id="KW-0378">Hydrolase</keyword>
<dbReference type="EC" id="3.1.1.-" evidence="3"/>
<dbReference type="OrthoDB" id="408631at2759"/>
<dbReference type="PROSITE" id="PS00122">
    <property type="entry name" value="CARBOXYLESTERASE_B_1"/>
    <property type="match status" value="1"/>
</dbReference>
<dbReference type="AlphaFoldDB" id="A0A427Y208"/>
<evidence type="ECO:0000256" key="1">
    <source>
        <dbReference type="ARBA" id="ARBA00005964"/>
    </source>
</evidence>
<accession>A0A427Y208</accession>
<feature type="chain" id="PRO_5018811668" description="Carboxylic ester hydrolase" evidence="3">
    <location>
        <begin position="20"/>
        <end position="539"/>
    </location>
</feature>
<gene>
    <name evidence="5" type="ORF">EHS24_006600</name>
</gene>